<dbReference type="EMBL" id="FO082273">
    <property type="protein sequence ID" value="CCO17418.1"/>
    <property type="molecule type" value="Genomic_DNA"/>
</dbReference>
<dbReference type="AlphaFoldDB" id="K8F775"/>
<dbReference type="KEGG" id="bpg:Bathy06g00750"/>
<evidence type="ECO:0000313" key="4">
    <source>
        <dbReference type="EMBL" id="CCO17418.1"/>
    </source>
</evidence>
<feature type="region of interest" description="Disordered" evidence="1">
    <location>
        <begin position="81"/>
        <end position="109"/>
    </location>
</feature>
<organism evidence="4 5">
    <name type="scientific">Bathycoccus prasinos</name>
    <dbReference type="NCBI Taxonomy" id="41875"/>
    <lineage>
        <taxon>Eukaryota</taxon>
        <taxon>Viridiplantae</taxon>
        <taxon>Chlorophyta</taxon>
        <taxon>Mamiellophyceae</taxon>
        <taxon>Mamiellales</taxon>
        <taxon>Bathycoccaceae</taxon>
        <taxon>Bathycoccus</taxon>
    </lineage>
</organism>
<dbReference type="GO" id="GO:0004175">
    <property type="term" value="F:endopeptidase activity"/>
    <property type="evidence" value="ECO:0007669"/>
    <property type="project" value="UniProtKB-ARBA"/>
</dbReference>
<keyword evidence="2" id="KW-0472">Membrane</keyword>
<dbReference type="PANTHER" id="PTHR43592">
    <property type="entry name" value="CAAX AMINO TERMINAL PROTEASE"/>
    <property type="match status" value="1"/>
</dbReference>
<dbReference type="GeneID" id="19015055"/>
<dbReference type="OrthoDB" id="361580at2759"/>
<name>K8F775_9CHLO</name>
<dbReference type="RefSeq" id="XP_007512818.1">
    <property type="nucleotide sequence ID" value="XM_007512756.1"/>
</dbReference>
<dbReference type="Pfam" id="PF02517">
    <property type="entry name" value="Rce1-like"/>
    <property type="match status" value="1"/>
</dbReference>
<feature type="transmembrane region" description="Helical" evidence="2">
    <location>
        <begin position="310"/>
        <end position="329"/>
    </location>
</feature>
<feature type="compositionally biased region" description="Polar residues" evidence="1">
    <location>
        <begin position="36"/>
        <end position="47"/>
    </location>
</feature>
<evidence type="ECO:0000256" key="2">
    <source>
        <dbReference type="SAM" id="Phobius"/>
    </source>
</evidence>
<accession>K8F775</accession>
<evidence type="ECO:0000259" key="3">
    <source>
        <dbReference type="Pfam" id="PF02517"/>
    </source>
</evidence>
<reference evidence="4 5" key="1">
    <citation type="submission" date="2011-10" db="EMBL/GenBank/DDBJ databases">
        <authorList>
            <person name="Genoscope - CEA"/>
        </authorList>
    </citation>
    <scope>NUCLEOTIDE SEQUENCE [LARGE SCALE GENOMIC DNA]</scope>
    <source>
        <strain evidence="4 5">RCC 1105</strain>
    </source>
</reference>
<feature type="region of interest" description="Disordered" evidence="1">
    <location>
        <begin position="1"/>
        <end position="56"/>
    </location>
</feature>
<feature type="compositionally biased region" description="Low complexity" evidence="1">
    <location>
        <begin position="8"/>
        <end position="26"/>
    </location>
</feature>
<dbReference type="InterPro" id="IPR003675">
    <property type="entry name" value="Rce1/LyrA-like_dom"/>
</dbReference>
<proteinExistence type="predicted"/>
<feature type="compositionally biased region" description="Basic and acidic residues" evidence="1">
    <location>
        <begin position="93"/>
        <end position="109"/>
    </location>
</feature>
<evidence type="ECO:0000256" key="1">
    <source>
        <dbReference type="SAM" id="MobiDB-lite"/>
    </source>
</evidence>
<protein>
    <recommendedName>
        <fullName evidence="3">CAAX prenyl protease 2/Lysostaphin resistance protein A-like domain-containing protein</fullName>
    </recommendedName>
</protein>
<dbReference type="PANTHER" id="PTHR43592:SF24">
    <property type="entry name" value="CAAX AMINO TERMINAL PROTEASE FAMILY PROTEIN"/>
    <property type="match status" value="1"/>
</dbReference>
<sequence length="423" mass="47351">MTTTMLTSRLASHSVSSSSFSRVAAVADRRAAQPTRYDSSWKQQQQRHPFPLRPSRKAKLLLSGSDSSKIEVRIQRRRAFVRSTTNDGSNNHQHLEEKEEREEDFEKKTREEGKDWERKLFNVDDGNESITIGKIWAVPWSLSHVVVVMMLWMISFLWVGQSFVPWATFHMGFDAEALTSRGVALYSLFADIAACVVGIFCVWFGTRKYQEELKNTNWFRVTFESVEEFKRCSKETLLFVATFPLVNLVAELNSKLCDYFANGGTIFSLRGILTSLFGGNGSSTQLTTTPVVVNPSNFERVAMSGDGVSVLFYAVLVAVVAPIWEEVIFRGFLMPSLTKKWRVSTSICLSSCIFALAHFSMDRFLPLTALSVALSILYVRTRNVVAPIVLHALWNAAAVLEATDAFDVLLEGLLEALGVLVGA</sequence>
<feature type="transmembrane region" description="Helical" evidence="2">
    <location>
        <begin position="142"/>
        <end position="164"/>
    </location>
</feature>
<feature type="compositionally biased region" description="Polar residues" evidence="1">
    <location>
        <begin position="82"/>
        <end position="92"/>
    </location>
</feature>
<evidence type="ECO:0000313" key="5">
    <source>
        <dbReference type="Proteomes" id="UP000198341"/>
    </source>
</evidence>
<keyword evidence="2" id="KW-1133">Transmembrane helix</keyword>
<dbReference type="Proteomes" id="UP000198341">
    <property type="component" value="Chromosome 6"/>
</dbReference>
<feature type="transmembrane region" description="Helical" evidence="2">
    <location>
        <begin position="184"/>
        <end position="205"/>
    </location>
</feature>
<keyword evidence="2" id="KW-0812">Transmembrane</keyword>
<dbReference type="eggNOG" id="ENOG502QR9S">
    <property type="taxonomic scope" value="Eukaryota"/>
</dbReference>
<feature type="domain" description="CAAX prenyl protease 2/Lysostaphin resistance protein A-like" evidence="3">
    <location>
        <begin position="309"/>
        <end position="396"/>
    </location>
</feature>
<gene>
    <name evidence="4" type="ORF">Bathy06g00750</name>
</gene>
<keyword evidence="5" id="KW-1185">Reference proteome</keyword>
<dbReference type="GO" id="GO:0080120">
    <property type="term" value="P:CAAX-box protein maturation"/>
    <property type="evidence" value="ECO:0007669"/>
    <property type="project" value="UniProtKB-ARBA"/>
</dbReference>